<feature type="binding site" evidence="9">
    <location>
        <position position="140"/>
    </location>
    <ligand>
        <name>Fe(2+)</name>
        <dbReference type="ChEBI" id="CHEBI:29033"/>
    </ligand>
</feature>
<protein>
    <recommendedName>
        <fullName evidence="9">Acireductone dioxygenase</fullName>
    </recommendedName>
    <alternativeName>
        <fullName evidence="9">1,2-dihydroxy-3-keto-5-methylthiopentene dioxygenase</fullName>
        <shortName evidence="9">DHK-MTPene dioxygenase</shortName>
    </alternativeName>
    <alternativeName>
        <fullName evidence="9">Acireductone dioxygenase (Fe(2+)-requiring)</fullName>
        <shortName evidence="9">ARD'</shortName>
        <shortName evidence="9">Fe-ARD</shortName>
        <ecNumber evidence="9">1.13.11.54</ecNumber>
    </alternativeName>
    <alternativeName>
        <fullName evidence="9">Acireductone dioxygenase (Ni(2+)-requiring)</fullName>
        <shortName evidence="9">ARD</shortName>
        <shortName evidence="9">Ni-ARD</shortName>
        <ecNumber evidence="9">1.13.11.53</ecNumber>
    </alternativeName>
</protein>
<evidence type="ECO:0000256" key="1">
    <source>
        <dbReference type="ARBA" id="ARBA00000428"/>
    </source>
</evidence>
<name>A0A4P7XJ66_9ALTE</name>
<dbReference type="GO" id="GO:0016151">
    <property type="term" value="F:nickel cation binding"/>
    <property type="evidence" value="ECO:0007669"/>
    <property type="project" value="UniProtKB-UniRule"/>
</dbReference>
<organism evidence="10 11">
    <name type="scientific">Hydrocarboniclastica marina</name>
    <dbReference type="NCBI Taxonomy" id="2259620"/>
    <lineage>
        <taxon>Bacteria</taxon>
        <taxon>Pseudomonadati</taxon>
        <taxon>Pseudomonadota</taxon>
        <taxon>Gammaproteobacteria</taxon>
        <taxon>Alteromonadales</taxon>
        <taxon>Alteromonadaceae</taxon>
        <taxon>Hydrocarboniclastica</taxon>
    </lineage>
</organism>
<keyword evidence="7 9" id="KW-0408">Iron</keyword>
<keyword evidence="8 9" id="KW-0486">Methionine biosynthesis</keyword>
<evidence type="ECO:0000256" key="2">
    <source>
        <dbReference type="ARBA" id="ARBA00022596"/>
    </source>
</evidence>
<evidence type="ECO:0000256" key="3">
    <source>
        <dbReference type="ARBA" id="ARBA00022605"/>
    </source>
</evidence>
<dbReference type="EMBL" id="CP031093">
    <property type="protein sequence ID" value="QCF26392.1"/>
    <property type="molecule type" value="Genomic_DNA"/>
</dbReference>
<evidence type="ECO:0000256" key="7">
    <source>
        <dbReference type="ARBA" id="ARBA00023004"/>
    </source>
</evidence>
<dbReference type="Gene3D" id="2.60.120.10">
    <property type="entry name" value="Jelly Rolls"/>
    <property type="match status" value="1"/>
</dbReference>
<comment type="subunit">
    <text evidence="9">Monomer.</text>
</comment>
<accession>A0A4P7XJ66</accession>
<keyword evidence="4 9" id="KW-0479">Metal-binding</keyword>
<feature type="binding site" evidence="9">
    <location>
        <position position="98"/>
    </location>
    <ligand>
        <name>Ni(2+)</name>
        <dbReference type="ChEBI" id="CHEBI:49786"/>
    </ligand>
</feature>
<feature type="binding site" evidence="9">
    <location>
        <position position="102"/>
    </location>
    <ligand>
        <name>Fe(2+)</name>
        <dbReference type="ChEBI" id="CHEBI:29033"/>
    </ligand>
</feature>
<feature type="site" description="May play a role in transmitting local conformational changes" evidence="9">
    <location>
        <position position="101"/>
    </location>
</feature>
<comment type="catalytic activity">
    <reaction evidence="1 9">
        <text>1,2-dihydroxy-5-(methylsulfanyl)pent-1-en-3-one + O2 = 4-methylsulfanyl-2-oxobutanoate + formate + 2 H(+)</text>
        <dbReference type="Rhea" id="RHEA:24504"/>
        <dbReference type="ChEBI" id="CHEBI:15378"/>
        <dbReference type="ChEBI" id="CHEBI:15379"/>
        <dbReference type="ChEBI" id="CHEBI:15740"/>
        <dbReference type="ChEBI" id="CHEBI:16723"/>
        <dbReference type="ChEBI" id="CHEBI:49252"/>
        <dbReference type="EC" id="1.13.11.54"/>
    </reaction>
</comment>
<comment type="catalytic activity">
    <reaction evidence="9">
        <text>1,2-dihydroxy-5-(methylsulfanyl)pent-1-en-3-one + O2 = 3-(methylsulfanyl)propanoate + CO + formate + 2 H(+)</text>
        <dbReference type="Rhea" id="RHEA:14161"/>
        <dbReference type="ChEBI" id="CHEBI:15378"/>
        <dbReference type="ChEBI" id="CHEBI:15379"/>
        <dbReference type="ChEBI" id="CHEBI:15740"/>
        <dbReference type="ChEBI" id="CHEBI:17245"/>
        <dbReference type="ChEBI" id="CHEBI:49016"/>
        <dbReference type="ChEBI" id="CHEBI:49252"/>
        <dbReference type="EC" id="1.13.11.53"/>
    </reaction>
</comment>
<comment type="cofactor">
    <cofactor evidence="9">
        <name>Ni(2+)</name>
        <dbReference type="ChEBI" id="CHEBI:49786"/>
    </cofactor>
    <text evidence="9">Binds 1 nickel ion per monomer.</text>
</comment>
<feature type="binding site" evidence="9">
    <location>
        <position position="102"/>
    </location>
    <ligand>
        <name>Ni(2+)</name>
        <dbReference type="ChEBI" id="CHEBI:49786"/>
    </ligand>
</feature>
<feature type="binding site" evidence="9">
    <location>
        <position position="96"/>
    </location>
    <ligand>
        <name>Ni(2+)</name>
        <dbReference type="ChEBI" id="CHEBI:49786"/>
    </ligand>
</feature>
<dbReference type="GO" id="GO:0019284">
    <property type="term" value="P:L-methionine salvage from S-adenosylmethionine"/>
    <property type="evidence" value="ECO:0007669"/>
    <property type="project" value="InterPro"/>
</dbReference>
<dbReference type="GO" id="GO:0010309">
    <property type="term" value="F:acireductone dioxygenase [iron(II)-requiring] activity"/>
    <property type="evidence" value="ECO:0007669"/>
    <property type="project" value="UniProtKB-UniRule"/>
</dbReference>
<evidence type="ECO:0000256" key="8">
    <source>
        <dbReference type="ARBA" id="ARBA00023167"/>
    </source>
</evidence>
<feature type="site" description="Important to generate the dianion" evidence="9">
    <location>
        <position position="104"/>
    </location>
</feature>
<dbReference type="PANTHER" id="PTHR23418:SF0">
    <property type="entry name" value="ACIREDUCTONE DIOXYGENASE"/>
    <property type="match status" value="1"/>
</dbReference>
<keyword evidence="6 9" id="KW-0560">Oxidoreductase</keyword>
<gene>
    <name evidence="9" type="primary">mtnD</name>
    <name evidence="10" type="ORF">soil367_10835</name>
</gene>
<evidence type="ECO:0000256" key="5">
    <source>
        <dbReference type="ARBA" id="ARBA00022964"/>
    </source>
</evidence>
<comment type="function">
    <text evidence="9">Catalyzes 2 different reactions between oxygene and the acireductone 1,2-dihydroxy-3-keto-5-methylthiopentene (DHK-MTPene) depending upon the metal bound in the active site. Fe-containing acireductone dioxygenase (Fe-ARD) produces formate and 2-keto-4-methylthiobutyrate (KMTB), the alpha-ketoacid precursor of methionine in the methionine recycle pathway. Ni-containing acireductone dioxygenase (Ni-ARD) produces methylthiopropionate, carbon monoxide and formate, and does not lie on the methionine recycle pathway.</text>
</comment>
<dbReference type="InterPro" id="IPR023956">
    <property type="entry name" value="ARD_bac"/>
</dbReference>
<dbReference type="PANTHER" id="PTHR23418">
    <property type="entry name" value="ACIREDUCTONE DIOXYGENASE"/>
    <property type="match status" value="1"/>
</dbReference>
<feature type="site" description="May play a role in metal incorporation in vivo" evidence="9">
    <location>
        <position position="95"/>
    </location>
</feature>
<dbReference type="SUPFAM" id="SSF51182">
    <property type="entry name" value="RmlC-like cupins"/>
    <property type="match status" value="1"/>
</dbReference>
<evidence type="ECO:0000256" key="9">
    <source>
        <dbReference type="HAMAP-Rule" id="MF_01682"/>
    </source>
</evidence>
<comment type="cofactor">
    <cofactor evidence="9">
        <name>Fe(2+)</name>
        <dbReference type="ChEBI" id="CHEBI:29033"/>
    </cofactor>
    <text evidence="9">Binds 1 Fe(2+) cation per monomer.</text>
</comment>
<sequence>MTTLSIFAADAPGVPRYVTEDVGEIQSELDARGVRFEQWATRPMPDDAAPEDILEAYAEEVQKLKAESGFQAADVISLSPGNPQKEALRQKFLDEHRHSEDEVRFFVRGQGLFYLHIGEEILAVLCQKNDLISVPDGTPHWFDMGPEPSFTCIRLFTNTEGWVANFTGNDIASRTPRYEKLAGA</sequence>
<dbReference type="OrthoDB" id="9795636at2"/>
<evidence type="ECO:0000313" key="10">
    <source>
        <dbReference type="EMBL" id="QCF26392.1"/>
    </source>
</evidence>
<feature type="binding site" evidence="9">
    <location>
        <position position="98"/>
    </location>
    <ligand>
        <name>Fe(2+)</name>
        <dbReference type="ChEBI" id="CHEBI:29033"/>
    </ligand>
</feature>
<dbReference type="HAMAP" id="MF_01682">
    <property type="entry name" value="Salvage_MtnD"/>
    <property type="match status" value="1"/>
</dbReference>
<evidence type="ECO:0000313" key="11">
    <source>
        <dbReference type="Proteomes" id="UP000298049"/>
    </source>
</evidence>
<dbReference type="EC" id="1.13.11.54" evidence="9"/>
<dbReference type="InterPro" id="IPR014710">
    <property type="entry name" value="RmlC-like_jellyroll"/>
</dbReference>
<dbReference type="UniPathway" id="UPA00904">
    <property type="reaction ID" value="UER00878"/>
</dbReference>
<feature type="binding site" evidence="9">
    <location>
        <position position="96"/>
    </location>
    <ligand>
        <name>Fe(2+)</name>
        <dbReference type="ChEBI" id="CHEBI:29033"/>
    </ligand>
</feature>
<dbReference type="CDD" id="cd02232">
    <property type="entry name" value="cupin_ARD"/>
    <property type="match status" value="1"/>
</dbReference>
<dbReference type="InterPro" id="IPR011051">
    <property type="entry name" value="RmlC_Cupin_sf"/>
</dbReference>
<dbReference type="GO" id="GO:0010308">
    <property type="term" value="F:acireductone dioxygenase (Ni2+-requiring) activity"/>
    <property type="evidence" value="ECO:0007669"/>
    <property type="project" value="UniProtKB-UniRule"/>
</dbReference>
<dbReference type="Pfam" id="PF03079">
    <property type="entry name" value="ARD"/>
    <property type="match status" value="1"/>
</dbReference>
<proteinExistence type="inferred from homology"/>
<keyword evidence="2 9" id="KW-0533">Nickel</keyword>
<comment type="pathway">
    <text evidence="9">Amino-acid biosynthesis; L-methionine biosynthesis via salvage pathway; L-methionine from S-methyl-5-thio-alpha-D-ribose 1-phosphate: step 5/6.</text>
</comment>
<comment type="similarity">
    <text evidence="9">Belongs to the acireductone dioxygenase (ARD) family.</text>
</comment>
<feature type="binding site" evidence="9">
    <location>
        <position position="140"/>
    </location>
    <ligand>
        <name>Ni(2+)</name>
        <dbReference type="ChEBI" id="CHEBI:49786"/>
    </ligand>
</feature>
<dbReference type="InterPro" id="IPR004313">
    <property type="entry name" value="ARD"/>
</dbReference>
<dbReference type="KEGG" id="hmi:soil367_10835"/>
<evidence type="ECO:0000256" key="6">
    <source>
        <dbReference type="ARBA" id="ARBA00023002"/>
    </source>
</evidence>
<keyword evidence="11" id="KW-1185">Reference proteome</keyword>
<evidence type="ECO:0000256" key="4">
    <source>
        <dbReference type="ARBA" id="ARBA00022723"/>
    </source>
</evidence>
<dbReference type="Proteomes" id="UP000298049">
    <property type="component" value="Chromosome"/>
</dbReference>
<dbReference type="GO" id="GO:0005506">
    <property type="term" value="F:iron ion binding"/>
    <property type="evidence" value="ECO:0007669"/>
    <property type="project" value="UniProtKB-UniRule"/>
</dbReference>
<dbReference type="RefSeq" id="WP_136549112.1">
    <property type="nucleotide sequence ID" value="NZ_CP031093.1"/>
</dbReference>
<keyword evidence="5 9" id="KW-0223">Dioxygenase</keyword>
<dbReference type="AlphaFoldDB" id="A0A4P7XJ66"/>
<reference evidence="10 11" key="1">
    <citation type="submission" date="2018-07" db="EMBL/GenBank/DDBJ databases">
        <title>Marsedoiliclastica nanhaica gen. nov. sp. nov., a novel marine hydrocarbonoclastic bacterium isolated from an in-situ enriched hydrocarbon-degrading consortium in deep-sea sediment.</title>
        <authorList>
            <person name="Dong C."/>
            <person name="Ma T."/>
            <person name="Liu R."/>
            <person name="Shao Z."/>
        </authorList>
    </citation>
    <scope>NUCLEOTIDE SEQUENCE [LARGE SCALE GENOMIC DNA]</scope>
    <source>
        <strain evidence="11">soil36-7</strain>
    </source>
</reference>
<dbReference type="GO" id="GO:0019509">
    <property type="term" value="P:L-methionine salvage from methylthioadenosine"/>
    <property type="evidence" value="ECO:0007669"/>
    <property type="project" value="UniProtKB-UniRule"/>
</dbReference>
<keyword evidence="3 9" id="KW-0028">Amino-acid biosynthesis</keyword>
<dbReference type="EC" id="1.13.11.53" evidence="9"/>